<comment type="caution">
    <text evidence="2">The sequence shown here is derived from an EMBL/GenBank/DDBJ whole genome shotgun (WGS) entry which is preliminary data.</text>
</comment>
<protein>
    <submittedName>
        <fullName evidence="2">Uncharacterized protein</fullName>
    </submittedName>
</protein>
<evidence type="ECO:0000313" key="3">
    <source>
        <dbReference type="Proteomes" id="UP001446871"/>
    </source>
</evidence>
<proteinExistence type="predicted"/>
<evidence type="ECO:0000256" key="1">
    <source>
        <dbReference type="SAM" id="SignalP"/>
    </source>
</evidence>
<keyword evidence="3" id="KW-1185">Reference proteome</keyword>
<accession>A0ABR1U1H3</accession>
<dbReference type="Proteomes" id="UP001446871">
    <property type="component" value="Unassembled WGS sequence"/>
</dbReference>
<evidence type="ECO:0000313" key="2">
    <source>
        <dbReference type="EMBL" id="KAK8052753.1"/>
    </source>
</evidence>
<sequence length="83" mass="8027">MAPLMAKFLSALLLALAPLSATAADATTTTTSTSCSTFTVTTTVPPTGSYTPSAVTAGATPMADMMGVPAVLGVAAVAAALVH</sequence>
<feature type="signal peptide" evidence="1">
    <location>
        <begin position="1"/>
        <end position="23"/>
    </location>
</feature>
<keyword evidence="1" id="KW-0732">Signal</keyword>
<name>A0ABR1U1H3_9PEZI</name>
<dbReference type="EMBL" id="JAQQWM010000008">
    <property type="protein sequence ID" value="KAK8052753.1"/>
    <property type="molecule type" value="Genomic_DNA"/>
</dbReference>
<reference evidence="2 3" key="1">
    <citation type="submission" date="2023-01" db="EMBL/GenBank/DDBJ databases">
        <title>Analysis of 21 Apiospora genomes using comparative genomics revels a genus with tremendous synthesis potential of carbohydrate active enzymes and secondary metabolites.</title>
        <authorList>
            <person name="Sorensen T."/>
        </authorList>
    </citation>
    <scope>NUCLEOTIDE SEQUENCE [LARGE SCALE GENOMIC DNA]</scope>
    <source>
        <strain evidence="2 3">CBS 83171</strain>
    </source>
</reference>
<feature type="chain" id="PRO_5046066365" evidence="1">
    <location>
        <begin position="24"/>
        <end position="83"/>
    </location>
</feature>
<gene>
    <name evidence="2" type="ORF">PG996_012054</name>
</gene>
<organism evidence="2 3">
    <name type="scientific">Apiospora saccharicola</name>
    <dbReference type="NCBI Taxonomy" id="335842"/>
    <lineage>
        <taxon>Eukaryota</taxon>
        <taxon>Fungi</taxon>
        <taxon>Dikarya</taxon>
        <taxon>Ascomycota</taxon>
        <taxon>Pezizomycotina</taxon>
        <taxon>Sordariomycetes</taxon>
        <taxon>Xylariomycetidae</taxon>
        <taxon>Amphisphaeriales</taxon>
        <taxon>Apiosporaceae</taxon>
        <taxon>Apiospora</taxon>
    </lineage>
</organism>